<sequence>MRSDLQQQTYQQGQKIQGLNAVLSEILPDRVKIISAGQEVELPLRQAPVLATAERPESPTTEPQRPETLNVLNNIFHSQSYQENGTFQGYRISPAGDSAHFLQLGLQSGDVIKDINGISLSQENLSVSALAPLASSASLMLTIDRNGELVTVYLNNPSRH</sequence>
<dbReference type="InterPro" id="IPR036034">
    <property type="entry name" value="PDZ_sf"/>
</dbReference>
<dbReference type="AlphaFoldDB" id="A0A917Z3Y5"/>
<dbReference type="Gene3D" id="2.30.42.10">
    <property type="match status" value="1"/>
</dbReference>
<reference evidence="1" key="2">
    <citation type="submission" date="2020-09" db="EMBL/GenBank/DDBJ databases">
        <authorList>
            <person name="Sun Q."/>
            <person name="Zhou Y."/>
        </authorList>
    </citation>
    <scope>NUCLEOTIDE SEQUENCE</scope>
    <source>
        <strain evidence="1">CGMCC 1.7086</strain>
    </source>
</reference>
<organism evidence="1 2">
    <name type="scientific">Bowmanella pacifica</name>
    <dbReference type="NCBI Taxonomy" id="502051"/>
    <lineage>
        <taxon>Bacteria</taxon>
        <taxon>Pseudomonadati</taxon>
        <taxon>Pseudomonadota</taxon>
        <taxon>Gammaproteobacteria</taxon>
        <taxon>Alteromonadales</taxon>
        <taxon>Alteromonadaceae</taxon>
        <taxon>Bowmanella</taxon>
    </lineage>
</organism>
<evidence type="ECO:0000313" key="2">
    <source>
        <dbReference type="Proteomes" id="UP000606935"/>
    </source>
</evidence>
<dbReference type="EMBL" id="BMLS01000008">
    <property type="protein sequence ID" value="GGO74144.1"/>
    <property type="molecule type" value="Genomic_DNA"/>
</dbReference>
<comment type="caution">
    <text evidence="1">The sequence shown here is derived from an EMBL/GenBank/DDBJ whole genome shotgun (WGS) entry which is preliminary data.</text>
</comment>
<name>A0A917Z3Y5_9ALTE</name>
<proteinExistence type="predicted"/>
<accession>A0A917Z3Y5</accession>
<keyword evidence="2" id="KW-1185">Reference proteome</keyword>
<protein>
    <recommendedName>
        <fullName evidence="3">General secretion pathway protein C</fullName>
    </recommendedName>
</protein>
<gene>
    <name evidence="1" type="ORF">GCM10010982_36270</name>
</gene>
<dbReference type="Gene3D" id="2.30.30.830">
    <property type="match status" value="1"/>
</dbReference>
<dbReference type="Proteomes" id="UP000606935">
    <property type="component" value="Unassembled WGS sequence"/>
</dbReference>
<evidence type="ECO:0000313" key="1">
    <source>
        <dbReference type="EMBL" id="GGO74144.1"/>
    </source>
</evidence>
<dbReference type="SUPFAM" id="SSF50156">
    <property type="entry name" value="PDZ domain-like"/>
    <property type="match status" value="1"/>
</dbReference>
<reference evidence="1" key="1">
    <citation type="journal article" date="2014" name="Int. J. Syst. Evol. Microbiol.">
        <title>Complete genome sequence of Corynebacterium casei LMG S-19264T (=DSM 44701T), isolated from a smear-ripened cheese.</title>
        <authorList>
            <consortium name="US DOE Joint Genome Institute (JGI-PGF)"/>
            <person name="Walter F."/>
            <person name="Albersmeier A."/>
            <person name="Kalinowski J."/>
            <person name="Ruckert C."/>
        </authorList>
    </citation>
    <scope>NUCLEOTIDE SEQUENCE</scope>
    <source>
        <strain evidence="1">CGMCC 1.7086</strain>
    </source>
</reference>
<evidence type="ECO:0008006" key="3">
    <source>
        <dbReference type="Google" id="ProtNLM"/>
    </source>
</evidence>